<accession>A0A4R6S136</accession>
<keyword evidence="2" id="KW-1185">Reference proteome</keyword>
<dbReference type="AlphaFoldDB" id="A0A4R6S136"/>
<organism evidence="1 2">
    <name type="scientific">Leucobacter luti</name>
    <dbReference type="NCBI Taxonomy" id="340320"/>
    <lineage>
        <taxon>Bacteria</taxon>
        <taxon>Bacillati</taxon>
        <taxon>Actinomycetota</taxon>
        <taxon>Actinomycetes</taxon>
        <taxon>Micrococcales</taxon>
        <taxon>Microbacteriaceae</taxon>
        <taxon>Leucobacter</taxon>
    </lineage>
</organism>
<protein>
    <submittedName>
        <fullName evidence="1">Uncharacterized protein</fullName>
    </submittedName>
</protein>
<evidence type="ECO:0000313" key="1">
    <source>
        <dbReference type="EMBL" id="TDP92335.1"/>
    </source>
</evidence>
<evidence type="ECO:0000313" key="2">
    <source>
        <dbReference type="Proteomes" id="UP000295601"/>
    </source>
</evidence>
<sequence>MGGRPLSISRDLLVAMFESTPADEPGVLDGVFPGDLHRKWSEFMADRVLETLNGTATGKLEQVRREIESRIRTAIAYGAGAGDRDRPSQEREDWIQCEVAAAMLTLDASGAEPVSALPSDQIRDVPMEAFVQDLARALDRTRGTAVPIATTVEQYLAEHSALLPTGVTGAWVGEGIGQIIADDTVYDTERNKAKRAAHFILGSLLGDTARARGWFAGEEVFVGGVSYALTGNACPKCEINPEVFGPGWKRSCTGTSCDYIEEPWVR</sequence>
<dbReference type="Proteomes" id="UP000295601">
    <property type="component" value="Unassembled WGS sequence"/>
</dbReference>
<name>A0A4R6S136_9MICO</name>
<comment type="caution">
    <text evidence="1">The sequence shown here is derived from an EMBL/GenBank/DDBJ whole genome shotgun (WGS) entry which is preliminary data.</text>
</comment>
<proteinExistence type="predicted"/>
<reference evidence="1 2" key="1">
    <citation type="submission" date="2019-03" db="EMBL/GenBank/DDBJ databases">
        <title>Genomic analyses of the natural microbiome of Caenorhabditis elegans.</title>
        <authorList>
            <person name="Samuel B."/>
        </authorList>
    </citation>
    <scope>NUCLEOTIDE SEQUENCE [LARGE SCALE GENOMIC DNA]</scope>
    <source>
        <strain evidence="1 2">JUb18</strain>
    </source>
</reference>
<gene>
    <name evidence="1" type="ORF">EDF62_1541</name>
</gene>
<dbReference type="EMBL" id="SNYA01000004">
    <property type="protein sequence ID" value="TDP92335.1"/>
    <property type="molecule type" value="Genomic_DNA"/>
</dbReference>